<dbReference type="Proteomes" id="UP000824890">
    <property type="component" value="Unassembled WGS sequence"/>
</dbReference>
<sequence length="1192" mass="135987">MINVVMMILLCLISLLCFFTFFKKPKDSSDLPPSPPSMPIIGHLHLLLSSLIHKSFQKISSNYGPLLHLRIFNVPIVLVSSASVANEIFKSHDVNISSRGLPPIDESLFFGSSGFFSAPHGDYWKFMKKLVVANVLGPQAIERSRTIRAEELEMFYFDLLEKAMKKETVEIRREAMKFTNNSTCKMIIGRRCGEENGEGERVRGLITESIALTKKVLFATLLRKPLEKLGIPLFNKEIMDISSRYNEVLESFLVEHETKLEKHHQGKDLMDVLLEAKEDENAEYKITRDHIKSLFVELFLGGTDTSKQTIQWTMARIINNPKVIERLREEMDSVVGKSRLIQETDLPNLPYLQAIVKEGLRMYPPVPLFGRRLQEGCKMGGFYVAEKTTLVVNGYAIMRDPHYWDDPDEFKPERFLGEQGDEIREQVLKYLSFGSGRRGCPGSNLAYIFLGTAIGMMVQCFDWRIEEVKVNLEETLSGMVLTMAHPLKCIPVPRICSFPKPKDGFELPPSPPSLPIIGHLHLLLSGSTHKALQKLSSRYGPLFHLNIFSVPVIFVSSASVAYEIFREHDVNFSFRGMPPIDESLLVGSFGFFTAPYGDYWKFMKKIMVTKLLGPQALERSRGIRDYERERLYASLLDKTVRNESVEIGKEAMKFTNNIICKMIMGRSCNEENGEAERVRDLVAESTALTMKIFVANMFHKPLKKLGIIMFRNEIMSVSCRFDEVLERILEEHEKKRKDDDQDMDLVDVLLETCRDETTAEYRITRNHIKSLFVDLVIAGSDTSRHATQWTMAEIINNPKVLERLREEIGSVVGETRLVQETDLENLPYLQATVKEGLRLHPPGALFARSSRKGCKIRGFYVPENTPLVVNAYAVMRDPDSWENPNEFKPERFIGFPCSRQQDERDHALKYIPFGSGRRGCPGSNLAYIIVGTAIGVMVQCFDWKIKADEIDMDEAPRALVLTMARPLKCIPVARTCRFQVPDLESDVTELSDIILKLVLLFLAIVSVPCMLLSKPCILKKQHEAKQQGQSYAPLEETYESLHVETSGGSDGHGYVVSASVFSHYRILCLELFPTPLLTYSCILRYCQSSMRKSSFSLGIQQCVDPDRWYHCFHIRYVELLLVIETLSAFLHALRLHWVEFQNKFDEGDCSKFALFFFHSHQKRRQVLGMDDCAIPLPFSAKFACIKKFLMSL</sequence>
<protein>
    <recommendedName>
        <fullName evidence="18">Cytochrome P450</fullName>
    </recommendedName>
</protein>
<feature type="chain" id="PRO_5045364605" description="Cytochrome P450" evidence="15">
    <location>
        <begin position="19"/>
        <end position="1192"/>
    </location>
</feature>
<comment type="cofactor">
    <cofactor evidence="1">
        <name>heme</name>
        <dbReference type="ChEBI" id="CHEBI:30413"/>
    </cofactor>
</comment>
<keyword evidence="13" id="KW-0406">Ion transport</keyword>
<accession>A0ABQ8DEF6</accession>
<evidence type="ECO:0000256" key="10">
    <source>
        <dbReference type="ARBA" id="ARBA00022989"/>
    </source>
</evidence>
<evidence type="ECO:0000313" key="17">
    <source>
        <dbReference type="Proteomes" id="UP000824890"/>
    </source>
</evidence>
<dbReference type="PROSITE" id="PS00086">
    <property type="entry name" value="CYTOCHROME_P450"/>
    <property type="match status" value="2"/>
</dbReference>
<keyword evidence="10" id="KW-1133">Transmembrane helix</keyword>
<dbReference type="Gene3D" id="1.10.630.10">
    <property type="entry name" value="Cytochrome P450"/>
    <property type="match status" value="2"/>
</dbReference>
<name>A0ABQ8DEF6_BRANA</name>
<keyword evidence="11" id="KW-0560">Oxidoreductase</keyword>
<keyword evidence="8" id="KW-0812">Transmembrane</keyword>
<keyword evidence="17" id="KW-1185">Reference proteome</keyword>
<dbReference type="InterPro" id="IPR002401">
    <property type="entry name" value="Cyt_P450_E_grp-I"/>
</dbReference>
<dbReference type="InterPro" id="IPR017972">
    <property type="entry name" value="Cyt_P450_CS"/>
</dbReference>
<dbReference type="EMBL" id="JAGKQM010000005">
    <property type="protein sequence ID" value="KAH0926811.1"/>
    <property type="molecule type" value="Genomic_DNA"/>
</dbReference>
<comment type="subcellular location">
    <subcellularLocation>
        <location evidence="2">Membrane</location>
        <topology evidence="2">Multi-pass membrane protein</topology>
    </subcellularLocation>
    <subcellularLocation>
        <location evidence="3">Membrane</location>
        <topology evidence="3">Single-pass membrane protein</topology>
    </subcellularLocation>
</comment>
<evidence type="ECO:0000256" key="8">
    <source>
        <dbReference type="ARBA" id="ARBA00022692"/>
    </source>
</evidence>
<proteinExistence type="inferred from homology"/>
<comment type="caution">
    <text evidence="16">The sequence shown here is derived from an EMBL/GenBank/DDBJ whole genome shotgun (WGS) entry which is preliminary data.</text>
</comment>
<keyword evidence="12" id="KW-0503">Monooxygenase</keyword>
<feature type="signal peptide" evidence="15">
    <location>
        <begin position="1"/>
        <end position="18"/>
    </location>
</feature>
<dbReference type="PRINTS" id="PR00385">
    <property type="entry name" value="P450"/>
</dbReference>
<evidence type="ECO:0000256" key="1">
    <source>
        <dbReference type="ARBA" id="ARBA00001971"/>
    </source>
</evidence>
<keyword evidence="15" id="KW-0732">Signal</keyword>
<dbReference type="PANTHER" id="PTHR24298">
    <property type="entry name" value="FLAVONOID 3'-MONOOXYGENASE-RELATED"/>
    <property type="match status" value="1"/>
</dbReference>
<evidence type="ECO:0000256" key="9">
    <source>
        <dbReference type="ARBA" id="ARBA00022723"/>
    </source>
</evidence>
<evidence type="ECO:0000256" key="7">
    <source>
        <dbReference type="ARBA" id="ARBA00022617"/>
    </source>
</evidence>
<evidence type="ECO:0000313" key="16">
    <source>
        <dbReference type="EMBL" id="KAH0926811.1"/>
    </source>
</evidence>
<keyword evidence="9" id="KW-0479">Metal-binding</keyword>
<dbReference type="PRINTS" id="PR00463">
    <property type="entry name" value="EP450I"/>
</dbReference>
<dbReference type="PANTHER" id="PTHR24298:SF475">
    <property type="entry name" value="CYTOCHROME P450 705A5-RELATED"/>
    <property type="match status" value="1"/>
</dbReference>
<comment type="similarity">
    <text evidence="4">Belongs to the V-ATPase 116 kDa subunit family.</text>
</comment>
<evidence type="ECO:0000256" key="12">
    <source>
        <dbReference type="ARBA" id="ARBA00023033"/>
    </source>
</evidence>
<dbReference type="CDD" id="cd20655">
    <property type="entry name" value="CYP93"/>
    <property type="match status" value="2"/>
</dbReference>
<evidence type="ECO:0000256" key="15">
    <source>
        <dbReference type="SAM" id="SignalP"/>
    </source>
</evidence>
<keyword evidence="7" id="KW-0349">Heme</keyword>
<dbReference type="InterPro" id="IPR051103">
    <property type="entry name" value="Plant_metabolite_P450s"/>
</dbReference>
<dbReference type="Pfam" id="PF01496">
    <property type="entry name" value="V_ATPase_I"/>
    <property type="match status" value="1"/>
</dbReference>
<evidence type="ECO:0000256" key="14">
    <source>
        <dbReference type="ARBA" id="ARBA00023136"/>
    </source>
</evidence>
<dbReference type="InterPro" id="IPR001128">
    <property type="entry name" value="Cyt_P450"/>
</dbReference>
<dbReference type="SUPFAM" id="SSF48264">
    <property type="entry name" value="Cytochrome P450"/>
    <property type="match status" value="2"/>
</dbReference>
<dbReference type="InterPro" id="IPR036396">
    <property type="entry name" value="Cyt_P450_sf"/>
</dbReference>
<evidence type="ECO:0000256" key="4">
    <source>
        <dbReference type="ARBA" id="ARBA00009904"/>
    </source>
</evidence>
<dbReference type="InterPro" id="IPR002490">
    <property type="entry name" value="V-ATPase_116kDa_su"/>
</dbReference>
<reference evidence="16 17" key="1">
    <citation type="submission" date="2021-05" db="EMBL/GenBank/DDBJ databases">
        <title>Genome Assembly of Synthetic Allotetraploid Brassica napus Reveals Homoeologous Exchanges between Subgenomes.</title>
        <authorList>
            <person name="Davis J.T."/>
        </authorList>
    </citation>
    <scope>NUCLEOTIDE SEQUENCE [LARGE SCALE GENOMIC DNA]</scope>
    <source>
        <strain evidence="17">cv. Da-Ae</strain>
        <tissue evidence="16">Seedling</tissue>
    </source>
</reference>
<comment type="similarity">
    <text evidence="5">Belongs to the cytochrome P450 family.</text>
</comment>
<evidence type="ECO:0000256" key="11">
    <source>
        <dbReference type="ARBA" id="ARBA00023002"/>
    </source>
</evidence>
<keyword evidence="14" id="KW-0472">Membrane</keyword>
<dbReference type="Pfam" id="PF00067">
    <property type="entry name" value="p450"/>
    <property type="match status" value="2"/>
</dbReference>
<evidence type="ECO:0000256" key="13">
    <source>
        <dbReference type="ARBA" id="ARBA00023065"/>
    </source>
</evidence>
<gene>
    <name evidence="16" type="ORF">HID58_019067</name>
</gene>
<evidence type="ECO:0000256" key="6">
    <source>
        <dbReference type="ARBA" id="ARBA00022448"/>
    </source>
</evidence>
<evidence type="ECO:0000256" key="3">
    <source>
        <dbReference type="ARBA" id="ARBA00004167"/>
    </source>
</evidence>
<organism evidence="16 17">
    <name type="scientific">Brassica napus</name>
    <name type="common">Rape</name>
    <dbReference type="NCBI Taxonomy" id="3708"/>
    <lineage>
        <taxon>Eukaryota</taxon>
        <taxon>Viridiplantae</taxon>
        <taxon>Streptophyta</taxon>
        <taxon>Embryophyta</taxon>
        <taxon>Tracheophyta</taxon>
        <taxon>Spermatophyta</taxon>
        <taxon>Magnoliopsida</taxon>
        <taxon>eudicotyledons</taxon>
        <taxon>Gunneridae</taxon>
        <taxon>Pentapetalae</taxon>
        <taxon>rosids</taxon>
        <taxon>malvids</taxon>
        <taxon>Brassicales</taxon>
        <taxon>Brassicaceae</taxon>
        <taxon>Brassiceae</taxon>
        <taxon>Brassica</taxon>
    </lineage>
</organism>
<keyword evidence="6" id="KW-0813">Transport</keyword>
<keyword evidence="7" id="KW-0408">Iron</keyword>
<evidence type="ECO:0000256" key="5">
    <source>
        <dbReference type="ARBA" id="ARBA00010617"/>
    </source>
</evidence>
<evidence type="ECO:0000256" key="2">
    <source>
        <dbReference type="ARBA" id="ARBA00004141"/>
    </source>
</evidence>
<evidence type="ECO:0008006" key="18">
    <source>
        <dbReference type="Google" id="ProtNLM"/>
    </source>
</evidence>